<reference evidence="1 2" key="1">
    <citation type="journal article" date="2019" name="Nat. Ecol. Evol.">
        <title>Megaphylogeny resolves global patterns of mushroom evolution.</title>
        <authorList>
            <person name="Varga T."/>
            <person name="Krizsan K."/>
            <person name="Foldi C."/>
            <person name="Dima B."/>
            <person name="Sanchez-Garcia M."/>
            <person name="Sanchez-Ramirez S."/>
            <person name="Szollosi G.J."/>
            <person name="Szarkandi J.G."/>
            <person name="Papp V."/>
            <person name="Albert L."/>
            <person name="Andreopoulos W."/>
            <person name="Angelini C."/>
            <person name="Antonin V."/>
            <person name="Barry K.W."/>
            <person name="Bougher N.L."/>
            <person name="Buchanan P."/>
            <person name="Buyck B."/>
            <person name="Bense V."/>
            <person name="Catcheside P."/>
            <person name="Chovatia M."/>
            <person name="Cooper J."/>
            <person name="Damon W."/>
            <person name="Desjardin D."/>
            <person name="Finy P."/>
            <person name="Geml J."/>
            <person name="Haridas S."/>
            <person name="Hughes K."/>
            <person name="Justo A."/>
            <person name="Karasinski D."/>
            <person name="Kautmanova I."/>
            <person name="Kiss B."/>
            <person name="Kocsube S."/>
            <person name="Kotiranta H."/>
            <person name="LaButti K.M."/>
            <person name="Lechner B.E."/>
            <person name="Liimatainen K."/>
            <person name="Lipzen A."/>
            <person name="Lukacs Z."/>
            <person name="Mihaltcheva S."/>
            <person name="Morgado L.N."/>
            <person name="Niskanen T."/>
            <person name="Noordeloos M.E."/>
            <person name="Ohm R.A."/>
            <person name="Ortiz-Santana B."/>
            <person name="Ovrebo C."/>
            <person name="Racz N."/>
            <person name="Riley R."/>
            <person name="Savchenko A."/>
            <person name="Shiryaev A."/>
            <person name="Soop K."/>
            <person name="Spirin V."/>
            <person name="Szebenyi C."/>
            <person name="Tomsovsky M."/>
            <person name="Tulloss R.E."/>
            <person name="Uehling J."/>
            <person name="Grigoriev I.V."/>
            <person name="Vagvolgyi C."/>
            <person name="Papp T."/>
            <person name="Martin F.M."/>
            <person name="Miettinen O."/>
            <person name="Hibbett D.S."/>
            <person name="Nagy L.G."/>
        </authorList>
    </citation>
    <scope>NUCLEOTIDE SEQUENCE [LARGE SCALE GENOMIC DNA]</scope>
    <source>
        <strain evidence="1 2">CBS 166.37</strain>
    </source>
</reference>
<dbReference type="AlphaFoldDB" id="A0A5C3LJ11"/>
<dbReference type="OrthoDB" id="37659at2759"/>
<protein>
    <submittedName>
        <fullName evidence="1">Uncharacterized protein</fullName>
    </submittedName>
</protein>
<accession>A0A5C3LJ11</accession>
<evidence type="ECO:0000313" key="1">
    <source>
        <dbReference type="EMBL" id="TFK32798.1"/>
    </source>
</evidence>
<evidence type="ECO:0000313" key="2">
    <source>
        <dbReference type="Proteomes" id="UP000308652"/>
    </source>
</evidence>
<name>A0A5C3LJ11_9AGAR</name>
<gene>
    <name evidence="1" type="ORF">BDQ12DRAFT_692001</name>
</gene>
<sequence length="201" mass="22883">MELLNLPDIRLVRAQYWPSGRAQLTNIALLSIMANADTYLPNFGQTKKMHRPVDIDHLYPDPDADLPILLIATKATVLPGGKVTPKDSHWKLAWRVGKTHTGVQIQRELHVIRDVGLNHLTNWGPLTKSCEEYTKAVEVTPRMSLVNRRRLEKIAAETPVRKPDGLWNCQNWIRTVFEAAEKQGLFTYREWTSAIAVVTNI</sequence>
<organism evidence="1 2">
    <name type="scientific">Crucibulum laeve</name>
    <dbReference type="NCBI Taxonomy" id="68775"/>
    <lineage>
        <taxon>Eukaryota</taxon>
        <taxon>Fungi</taxon>
        <taxon>Dikarya</taxon>
        <taxon>Basidiomycota</taxon>
        <taxon>Agaricomycotina</taxon>
        <taxon>Agaricomycetes</taxon>
        <taxon>Agaricomycetidae</taxon>
        <taxon>Agaricales</taxon>
        <taxon>Agaricineae</taxon>
        <taxon>Nidulariaceae</taxon>
        <taxon>Crucibulum</taxon>
    </lineage>
</organism>
<keyword evidence="2" id="KW-1185">Reference proteome</keyword>
<dbReference type="Proteomes" id="UP000308652">
    <property type="component" value="Unassembled WGS sequence"/>
</dbReference>
<proteinExistence type="predicted"/>
<dbReference type="EMBL" id="ML213663">
    <property type="protein sequence ID" value="TFK32798.1"/>
    <property type="molecule type" value="Genomic_DNA"/>
</dbReference>